<sequence length="82" mass="9221">MQIGHFGAVVGRFCVHQLAFKFAVFAIAIDDVFQCCAIQRRGFLCYPSQLPVRWFTEGARINGEFIFQQCKESGFAAAVFAH</sequence>
<gene>
    <name evidence="1" type="ORF">ERS013165_01716</name>
</gene>
<organism evidence="1 2">
    <name type="scientific">Vibrio cholerae</name>
    <dbReference type="NCBI Taxonomy" id="666"/>
    <lineage>
        <taxon>Bacteria</taxon>
        <taxon>Pseudomonadati</taxon>
        <taxon>Pseudomonadota</taxon>
        <taxon>Gammaproteobacteria</taxon>
        <taxon>Vibrionales</taxon>
        <taxon>Vibrionaceae</taxon>
        <taxon>Vibrio</taxon>
    </lineage>
</organism>
<protein>
    <submittedName>
        <fullName evidence="1">Uncharacterized protein</fullName>
    </submittedName>
</protein>
<dbReference type="Proteomes" id="UP000044806">
    <property type="component" value="Unassembled WGS sequence"/>
</dbReference>
<name>A0A655Q628_VIBCL</name>
<proteinExistence type="predicted"/>
<evidence type="ECO:0000313" key="2">
    <source>
        <dbReference type="Proteomes" id="UP000044806"/>
    </source>
</evidence>
<dbReference type="EMBL" id="CWOW01000007">
    <property type="protein sequence ID" value="CSA48836.1"/>
    <property type="molecule type" value="Genomic_DNA"/>
</dbReference>
<accession>A0A655Q628</accession>
<dbReference type="AlphaFoldDB" id="A0A655Q628"/>
<evidence type="ECO:0000313" key="1">
    <source>
        <dbReference type="EMBL" id="CSA48836.1"/>
    </source>
</evidence>
<reference evidence="1 2" key="1">
    <citation type="submission" date="2015-07" db="EMBL/GenBank/DDBJ databases">
        <authorList>
            <consortium name="Pathogen Informatics"/>
        </authorList>
    </citation>
    <scope>NUCLEOTIDE SEQUENCE [LARGE SCALE GENOMIC DNA]</scope>
    <source>
        <strain evidence="1 2">A51</strain>
    </source>
</reference>